<feature type="transmembrane region" description="Helical" evidence="6">
    <location>
        <begin position="267"/>
        <end position="288"/>
    </location>
</feature>
<dbReference type="Proteomes" id="UP001633002">
    <property type="component" value="Unassembled WGS sequence"/>
</dbReference>
<feature type="transmembrane region" description="Helical" evidence="6">
    <location>
        <begin position="59"/>
        <end position="79"/>
    </location>
</feature>
<dbReference type="GO" id="GO:0016020">
    <property type="term" value="C:membrane"/>
    <property type="evidence" value="ECO:0007669"/>
    <property type="project" value="UniProtKB-SubCell"/>
</dbReference>
<dbReference type="EMBL" id="JBJQOH010000002">
    <property type="protein sequence ID" value="KAL3696850.1"/>
    <property type="molecule type" value="Genomic_DNA"/>
</dbReference>
<sequence>MTRMRGDVGRRSGRHGSFLSSGNSTRERSYSNVLNLDAANSENWVRNYQRETMFGRGRWIVGHMHLALAAAPPPLPVPASTLHTWAVIIAGIFVLIALALSTFLMFEHLTSYKDPEEQKWLIGLIFMVPVYTISSFFSLWYPNYSLVCNILGNMYEAYALYAFGCYLIACLGGEEKVVELFEREGKQGARTPLLENKSGKRADVEHPVPLNWCIEPWELGQDFYTAAKFGIVQYMILKTLCALLALLLNELNCYNEGNFKYNDGYPYITLVLNFSQTWALYCLIQFYGQTHEELKDINPLAKFICFKSIVFATWWQGVVISLAFGSGWFKVDPDLFSGKFQTGLQDFLVCFEMAIAAVAHIYIFPATPYQKMMGPERRRGSVSVLADYASFDSPLDPEEVKESERHSVVKVHETKHEGRHGGTSVRESVQDVLIQGGNMAFRDVKETVHIAVAPVEEGINKMQGHLPQLPPWGKKKEKVKEKKRTMSKDDLHAHYTFSSPGPVRGIDDPLYAHTGSMSDGQVVGKSRKSSYGSGAESSGESSDQGLGGFKTGGKRWTFKK</sequence>
<feature type="compositionally biased region" description="Basic and acidic residues" evidence="5">
    <location>
        <begin position="402"/>
        <end position="420"/>
    </location>
</feature>
<evidence type="ECO:0000256" key="3">
    <source>
        <dbReference type="ARBA" id="ARBA00022989"/>
    </source>
</evidence>
<name>A0ABD3I322_9MARC</name>
<feature type="transmembrane region" description="Helical" evidence="6">
    <location>
        <begin position="121"/>
        <end position="141"/>
    </location>
</feature>
<proteinExistence type="predicted"/>
<feature type="transmembrane region" description="Helical" evidence="6">
    <location>
        <begin position="300"/>
        <end position="324"/>
    </location>
</feature>
<feature type="compositionally biased region" description="Basic and acidic residues" evidence="5">
    <location>
        <begin position="1"/>
        <end position="10"/>
    </location>
</feature>
<evidence type="ECO:0000256" key="6">
    <source>
        <dbReference type="SAM" id="Phobius"/>
    </source>
</evidence>
<feature type="compositionally biased region" description="Basic and acidic residues" evidence="5">
    <location>
        <begin position="478"/>
        <end position="493"/>
    </location>
</feature>
<dbReference type="SMART" id="SM01417">
    <property type="entry name" value="Solute_trans_a"/>
    <property type="match status" value="1"/>
</dbReference>
<feature type="region of interest" description="Disordered" evidence="5">
    <location>
        <begin position="1"/>
        <end position="25"/>
    </location>
</feature>
<evidence type="ECO:0000256" key="1">
    <source>
        <dbReference type="ARBA" id="ARBA00004141"/>
    </source>
</evidence>
<dbReference type="Pfam" id="PF03619">
    <property type="entry name" value="Solute_trans_a"/>
    <property type="match status" value="1"/>
</dbReference>
<keyword evidence="3 6" id="KW-1133">Transmembrane helix</keyword>
<feature type="region of interest" description="Disordered" evidence="5">
    <location>
        <begin position="402"/>
        <end position="425"/>
    </location>
</feature>
<keyword evidence="8" id="KW-1185">Reference proteome</keyword>
<feature type="transmembrane region" description="Helical" evidence="6">
    <location>
        <begin position="153"/>
        <end position="173"/>
    </location>
</feature>
<comment type="caution">
    <text evidence="7">The sequence shown here is derived from an EMBL/GenBank/DDBJ whole genome shotgun (WGS) entry which is preliminary data.</text>
</comment>
<evidence type="ECO:0000256" key="5">
    <source>
        <dbReference type="SAM" id="MobiDB-lite"/>
    </source>
</evidence>
<dbReference type="AlphaFoldDB" id="A0ABD3I322"/>
<feature type="transmembrane region" description="Helical" evidence="6">
    <location>
        <begin position="344"/>
        <end position="364"/>
    </location>
</feature>
<organism evidence="7 8">
    <name type="scientific">Riccia sorocarpa</name>
    <dbReference type="NCBI Taxonomy" id="122646"/>
    <lineage>
        <taxon>Eukaryota</taxon>
        <taxon>Viridiplantae</taxon>
        <taxon>Streptophyta</taxon>
        <taxon>Embryophyta</taxon>
        <taxon>Marchantiophyta</taxon>
        <taxon>Marchantiopsida</taxon>
        <taxon>Marchantiidae</taxon>
        <taxon>Marchantiales</taxon>
        <taxon>Ricciaceae</taxon>
        <taxon>Riccia</taxon>
    </lineage>
</organism>
<keyword evidence="2 6" id="KW-0812">Transmembrane</keyword>
<protein>
    <submittedName>
        <fullName evidence="7">Uncharacterized protein</fullName>
    </submittedName>
</protein>
<reference evidence="7 8" key="1">
    <citation type="submission" date="2024-09" db="EMBL/GenBank/DDBJ databases">
        <title>Chromosome-scale assembly of Riccia sorocarpa.</title>
        <authorList>
            <person name="Paukszto L."/>
        </authorList>
    </citation>
    <scope>NUCLEOTIDE SEQUENCE [LARGE SCALE GENOMIC DNA]</scope>
    <source>
        <strain evidence="7">LP-2024</strain>
        <tissue evidence="7">Aerial parts of the thallus</tissue>
    </source>
</reference>
<gene>
    <name evidence="7" type="ORF">R1sor_010926</name>
</gene>
<evidence type="ECO:0000313" key="8">
    <source>
        <dbReference type="Proteomes" id="UP001633002"/>
    </source>
</evidence>
<evidence type="ECO:0000256" key="2">
    <source>
        <dbReference type="ARBA" id="ARBA00022692"/>
    </source>
</evidence>
<evidence type="ECO:0000256" key="4">
    <source>
        <dbReference type="ARBA" id="ARBA00023136"/>
    </source>
</evidence>
<feature type="compositionally biased region" description="Low complexity" evidence="5">
    <location>
        <begin position="529"/>
        <end position="542"/>
    </location>
</feature>
<feature type="region of interest" description="Disordered" evidence="5">
    <location>
        <begin position="462"/>
        <end position="560"/>
    </location>
</feature>
<accession>A0ABD3I322</accession>
<keyword evidence="4 6" id="KW-0472">Membrane</keyword>
<evidence type="ECO:0000313" key="7">
    <source>
        <dbReference type="EMBL" id="KAL3696850.1"/>
    </source>
</evidence>
<dbReference type="InterPro" id="IPR005178">
    <property type="entry name" value="Ostalpha/TMEM184C"/>
</dbReference>
<feature type="transmembrane region" description="Helical" evidence="6">
    <location>
        <begin position="229"/>
        <end position="247"/>
    </location>
</feature>
<comment type="subcellular location">
    <subcellularLocation>
        <location evidence="1">Membrane</location>
        <topology evidence="1">Multi-pass membrane protein</topology>
    </subcellularLocation>
</comment>
<feature type="transmembrane region" description="Helical" evidence="6">
    <location>
        <begin position="85"/>
        <end position="109"/>
    </location>
</feature>
<dbReference type="PANTHER" id="PTHR23423">
    <property type="entry name" value="ORGANIC SOLUTE TRANSPORTER-RELATED"/>
    <property type="match status" value="1"/>
</dbReference>